<dbReference type="VEuPathDB" id="FungiDB:TAPDE_002109"/>
<evidence type="ECO:0000256" key="3">
    <source>
        <dbReference type="ARBA" id="ARBA00022982"/>
    </source>
</evidence>
<proteinExistence type="inferred from homology"/>
<evidence type="ECO:0000313" key="11">
    <source>
        <dbReference type="Proteomes" id="UP000013776"/>
    </source>
</evidence>
<evidence type="ECO:0000256" key="8">
    <source>
        <dbReference type="PIRSR" id="PIRSR000077-4"/>
    </source>
</evidence>
<dbReference type="AlphaFoldDB" id="R4X913"/>
<dbReference type="Gene3D" id="3.40.30.10">
    <property type="entry name" value="Glutaredoxin"/>
    <property type="match status" value="1"/>
</dbReference>
<dbReference type="InterPro" id="IPR036249">
    <property type="entry name" value="Thioredoxin-like_sf"/>
</dbReference>
<dbReference type="PIRSF" id="PIRSF000077">
    <property type="entry name" value="Thioredoxin"/>
    <property type="match status" value="1"/>
</dbReference>
<evidence type="ECO:0000256" key="7">
    <source>
        <dbReference type="PIRSR" id="PIRSR000077-1"/>
    </source>
</evidence>
<feature type="domain" description="Thioredoxin" evidence="9">
    <location>
        <begin position="1"/>
        <end position="104"/>
    </location>
</feature>
<keyword evidence="2" id="KW-0813">Transport</keyword>
<comment type="similarity">
    <text evidence="1 6">Belongs to the thioredoxin family.</text>
</comment>
<dbReference type="PANTHER" id="PTHR46115">
    <property type="entry name" value="THIOREDOXIN-LIKE PROTEIN 1"/>
    <property type="match status" value="1"/>
</dbReference>
<dbReference type="Pfam" id="PF00085">
    <property type="entry name" value="Thioredoxin"/>
    <property type="match status" value="1"/>
</dbReference>
<dbReference type="eggNOG" id="KOG0907">
    <property type="taxonomic scope" value="Eukaryota"/>
</dbReference>
<feature type="site" description="Contributes to redox potential value" evidence="7">
    <location>
        <position position="32"/>
    </location>
</feature>
<comment type="caution">
    <text evidence="10">The sequence shown here is derived from an EMBL/GenBank/DDBJ whole genome shotgun (WGS) entry which is preliminary data.</text>
</comment>
<dbReference type="CDD" id="cd02947">
    <property type="entry name" value="TRX_family"/>
    <property type="match status" value="1"/>
</dbReference>
<dbReference type="InterPro" id="IPR017937">
    <property type="entry name" value="Thioredoxin_CS"/>
</dbReference>
<feature type="disulfide bond" description="Redox-active" evidence="8">
    <location>
        <begin position="30"/>
        <end position="33"/>
    </location>
</feature>
<protein>
    <recommendedName>
        <fullName evidence="6">Thioredoxin</fullName>
    </recommendedName>
</protein>
<dbReference type="InterPro" id="IPR013766">
    <property type="entry name" value="Thioredoxin_domain"/>
</dbReference>
<evidence type="ECO:0000256" key="2">
    <source>
        <dbReference type="ARBA" id="ARBA00022448"/>
    </source>
</evidence>
<dbReference type="GO" id="GO:0015035">
    <property type="term" value="F:protein-disulfide reductase activity"/>
    <property type="evidence" value="ECO:0007669"/>
    <property type="project" value="InterPro"/>
</dbReference>
<dbReference type="OrthoDB" id="10263751at2759"/>
<reference evidence="10 11" key="1">
    <citation type="journal article" date="2013" name="MBio">
        <title>Genome sequencing of the plant pathogen Taphrina deformans, the causal agent of peach leaf curl.</title>
        <authorList>
            <person name="Cisse O.H."/>
            <person name="Almeida J.M.G.C.F."/>
            <person name="Fonseca A."/>
            <person name="Kumar A.A."/>
            <person name="Salojaervi J."/>
            <person name="Overmyer K."/>
            <person name="Hauser P.M."/>
            <person name="Pagni M."/>
        </authorList>
    </citation>
    <scope>NUCLEOTIDE SEQUENCE [LARGE SCALE GENOMIC DNA]</scope>
    <source>
        <strain evidence="11">PYCC 5710 / ATCC 11124 / CBS 356.35 / IMI 108563 / JCM 9778 / NBRC 8474</strain>
    </source>
</reference>
<dbReference type="PRINTS" id="PR00421">
    <property type="entry name" value="THIOREDOXIN"/>
</dbReference>
<sequence>MVNQVATTEEFKSSISTGKLVVVDFYATWCGPCKTIAPKVVEFSKEFPEVEFIKVDVDDLSDVAADYSIRAMPTFLLFKDGEQVAEVVGANAAKLKAVIAEKAAA</sequence>
<evidence type="ECO:0000259" key="9">
    <source>
        <dbReference type="PROSITE" id="PS51352"/>
    </source>
</evidence>
<gene>
    <name evidence="10" type="ORF">TAPDE_002109</name>
</gene>
<dbReference type="FunFam" id="3.40.30.10:FF:000104">
    <property type="entry name" value="Thioredoxin"/>
    <property type="match status" value="1"/>
</dbReference>
<feature type="active site" description="Nucleophile" evidence="7">
    <location>
        <position position="30"/>
    </location>
</feature>
<feature type="active site" description="Nucleophile" evidence="7">
    <location>
        <position position="33"/>
    </location>
</feature>
<keyword evidence="3" id="KW-0249">Electron transport</keyword>
<evidence type="ECO:0000256" key="5">
    <source>
        <dbReference type="ARBA" id="ARBA00023284"/>
    </source>
</evidence>
<dbReference type="EMBL" id="CAHR02000072">
    <property type="protein sequence ID" value="CCG82164.1"/>
    <property type="molecule type" value="Genomic_DNA"/>
</dbReference>
<dbReference type="Proteomes" id="UP000013776">
    <property type="component" value="Unassembled WGS sequence"/>
</dbReference>
<keyword evidence="4 8" id="KW-1015">Disulfide bond</keyword>
<evidence type="ECO:0000313" key="10">
    <source>
        <dbReference type="EMBL" id="CCG82164.1"/>
    </source>
</evidence>
<dbReference type="PROSITE" id="PS51352">
    <property type="entry name" value="THIOREDOXIN_2"/>
    <property type="match status" value="1"/>
</dbReference>
<feature type="site" description="Deprotonates C-terminal active site Cys" evidence="7">
    <location>
        <position position="24"/>
    </location>
</feature>
<organism evidence="10 11">
    <name type="scientific">Taphrina deformans (strain PYCC 5710 / ATCC 11124 / CBS 356.35 / IMI 108563 / JCM 9778 / NBRC 8474)</name>
    <name type="common">Peach leaf curl fungus</name>
    <name type="synonym">Lalaria deformans</name>
    <dbReference type="NCBI Taxonomy" id="1097556"/>
    <lineage>
        <taxon>Eukaryota</taxon>
        <taxon>Fungi</taxon>
        <taxon>Dikarya</taxon>
        <taxon>Ascomycota</taxon>
        <taxon>Taphrinomycotina</taxon>
        <taxon>Taphrinomycetes</taxon>
        <taxon>Taphrinales</taxon>
        <taxon>Taphrinaceae</taxon>
        <taxon>Taphrina</taxon>
    </lineage>
</organism>
<dbReference type="GO" id="GO:0045454">
    <property type="term" value="P:cell redox homeostasis"/>
    <property type="evidence" value="ECO:0007669"/>
    <property type="project" value="UniProtKB-ARBA"/>
</dbReference>
<keyword evidence="5 8" id="KW-0676">Redox-active center</keyword>
<keyword evidence="11" id="KW-1185">Reference proteome</keyword>
<evidence type="ECO:0000256" key="6">
    <source>
        <dbReference type="PIRNR" id="PIRNR000077"/>
    </source>
</evidence>
<dbReference type="PROSITE" id="PS00194">
    <property type="entry name" value="THIOREDOXIN_1"/>
    <property type="match status" value="1"/>
</dbReference>
<dbReference type="NCBIfam" id="TIGR01068">
    <property type="entry name" value="thioredoxin"/>
    <property type="match status" value="1"/>
</dbReference>
<dbReference type="SUPFAM" id="SSF52833">
    <property type="entry name" value="Thioredoxin-like"/>
    <property type="match status" value="1"/>
</dbReference>
<evidence type="ECO:0000256" key="1">
    <source>
        <dbReference type="ARBA" id="ARBA00008987"/>
    </source>
</evidence>
<feature type="site" description="Contributes to redox potential value" evidence="7">
    <location>
        <position position="31"/>
    </location>
</feature>
<dbReference type="STRING" id="1097556.R4X913"/>
<accession>R4X913</accession>
<dbReference type="InterPro" id="IPR005746">
    <property type="entry name" value="Thioredoxin"/>
</dbReference>
<evidence type="ECO:0000256" key="4">
    <source>
        <dbReference type="ARBA" id="ARBA00023157"/>
    </source>
</evidence>
<name>R4X913_TAPDE</name>